<dbReference type="Pfam" id="PF13432">
    <property type="entry name" value="TPR_16"/>
    <property type="match status" value="2"/>
</dbReference>
<dbReference type="Gene3D" id="1.25.40.10">
    <property type="entry name" value="Tetratricopeptide repeat domain"/>
    <property type="match status" value="4"/>
</dbReference>
<dbReference type="Proteomes" id="UP001642484">
    <property type="component" value="Unassembled WGS sequence"/>
</dbReference>
<dbReference type="InterPro" id="IPR011990">
    <property type="entry name" value="TPR-like_helical_dom_sf"/>
</dbReference>
<dbReference type="InterPro" id="IPR019734">
    <property type="entry name" value="TPR_rpt"/>
</dbReference>
<dbReference type="PROSITE" id="PS50005">
    <property type="entry name" value="TPR"/>
    <property type="match status" value="3"/>
</dbReference>
<dbReference type="InterPro" id="IPR050498">
    <property type="entry name" value="Ycf3"/>
</dbReference>
<dbReference type="InterPro" id="IPR013105">
    <property type="entry name" value="TPR_2"/>
</dbReference>
<dbReference type="PANTHER" id="PTHR44858:SF1">
    <property type="entry name" value="UDP-N-ACETYLGLUCOSAMINE--PEPTIDE N-ACETYLGLUCOSAMINYLTRANSFERASE SPINDLY-RELATED"/>
    <property type="match status" value="1"/>
</dbReference>
<comment type="caution">
    <text evidence="1">The sequence shown here is derived from an EMBL/GenBank/DDBJ whole genome shotgun (WGS) entry which is preliminary data.</text>
</comment>
<dbReference type="Pfam" id="PF07719">
    <property type="entry name" value="TPR_2"/>
    <property type="match status" value="1"/>
</dbReference>
<dbReference type="SUPFAM" id="SSF48452">
    <property type="entry name" value="TPR-like"/>
    <property type="match status" value="2"/>
</dbReference>
<evidence type="ECO:0000313" key="1">
    <source>
        <dbReference type="EMBL" id="CAK9035907.1"/>
    </source>
</evidence>
<dbReference type="Pfam" id="PF13371">
    <property type="entry name" value="TPR_9"/>
    <property type="match status" value="1"/>
</dbReference>
<dbReference type="EMBL" id="CAXAMN010011669">
    <property type="protein sequence ID" value="CAK9035907.1"/>
    <property type="molecule type" value="Genomic_DNA"/>
</dbReference>
<accession>A0ABP0L9Q5</accession>
<keyword evidence="2" id="KW-1185">Reference proteome</keyword>
<organism evidence="1 2">
    <name type="scientific">Durusdinium trenchii</name>
    <dbReference type="NCBI Taxonomy" id="1381693"/>
    <lineage>
        <taxon>Eukaryota</taxon>
        <taxon>Sar</taxon>
        <taxon>Alveolata</taxon>
        <taxon>Dinophyceae</taxon>
        <taxon>Suessiales</taxon>
        <taxon>Symbiodiniaceae</taxon>
        <taxon>Durusdinium</taxon>
    </lineage>
</organism>
<evidence type="ECO:0000313" key="2">
    <source>
        <dbReference type="Proteomes" id="UP001642484"/>
    </source>
</evidence>
<name>A0ABP0L9Q5_9DINO</name>
<dbReference type="PANTHER" id="PTHR44858">
    <property type="entry name" value="TETRATRICOPEPTIDE REPEAT PROTEIN 6"/>
    <property type="match status" value="1"/>
</dbReference>
<dbReference type="SMART" id="SM00028">
    <property type="entry name" value="TPR"/>
    <property type="match status" value="8"/>
</dbReference>
<gene>
    <name evidence="1" type="ORF">CCMP2556_LOCUS20080</name>
</gene>
<sequence length="500" mass="55049">MSAPASPASSARARPRPVGSPPGGRKKDTPARYQWLFERERLRDGSGGSLSRGLGASAGQCGRPGLTSPTSPPTLSSSPPSPHFPPQPRYMERANSTSILSLGHSSPTGVGSVLFSPLSDAASFLAKSAQLSMAKQDLRDVVFCCNQAVALGPDCSLAWKQRGLARLQLGDVRGALEDMDMAVQSNPTDARLLEGRAAARYGLRDFEGAVDDVTSALEVESLRPEMWQRRGLASVMLEDYASAAADYDKAVNLDPHDEATWRYRSVARLQLDDHRAEDDASQAVKLHPNAENYVQRARVRLERRKYEGAIRDCTEALRMVRDKAEIWFLRALAKNKLSDYMGAMTDLAQGIRCDPHTYQALETRAQIQLRQGRYEEVIEECSEVIPIMPEPAELLCCRGQAYFRKGHFRSALEDFQSSLQHEPNSVTPGRTERPDPHGSTGAAQHRDVGCAAEACTQSKVAQRMLDKTEQSLKQLDSWKLRLGRSASFGEVVNRAELVNQ</sequence>
<protein>
    <submittedName>
        <fullName evidence="1">Uncharacterized protein</fullName>
    </submittedName>
</protein>
<proteinExistence type="predicted"/>
<reference evidence="1 2" key="1">
    <citation type="submission" date="2024-02" db="EMBL/GenBank/DDBJ databases">
        <authorList>
            <person name="Chen Y."/>
            <person name="Shah S."/>
            <person name="Dougan E. K."/>
            <person name="Thang M."/>
            <person name="Chan C."/>
        </authorList>
    </citation>
    <scope>NUCLEOTIDE SEQUENCE [LARGE SCALE GENOMIC DNA]</scope>
</reference>